<dbReference type="Proteomes" id="UP000638353">
    <property type="component" value="Unassembled WGS sequence"/>
</dbReference>
<dbReference type="RefSeq" id="WP_189827773.1">
    <property type="nucleotide sequence ID" value="NZ_BMVC01000025.1"/>
</dbReference>
<gene>
    <name evidence="5" type="ORF">GCM10010334_77610</name>
</gene>
<feature type="transmembrane region" description="Helical" evidence="3">
    <location>
        <begin position="266"/>
        <end position="291"/>
    </location>
</feature>
<evidence type="ECO:0000259" key="4">
    <source>
        <dbReference type="Pfam" id="PF00535"/>
    </source>
</evidence>
<evidence type="ECO:0000256" key="2">
    <source>
        <dbReference type="SAM" id="MobiDB-lite"/>
    </source>
</evidence>
<reference evidence="5" key="2">
    <citation type="submission" date="2020-09" db="EMBL/GenBank/DDBJ databases">
        <authorList>
            <person name="Sun Q."/>
            <person name="Ohkuma M."/>
        </authorList>
    </citation>
    <scope>NUCLEOTIDE SEQUENCE</scope>
    <source>
        <strain evidence="5">JCM 4637</strain>
    </source>
</reference>
<keyword evidence="5" id="KW-0808">Transferase</keyword>
<keyword evidence="3" id="KW-0472">Membrane</keyword>
<dbReference type="SUPFAM" id="SSF53448">
    <property type="entry name" value="Nucleotide-diphospho-sugar transferases"/>
    <property type="match status" value="1"/>
</dbReference>
<feature type="region of interest" description="Disordered" evidence="2">
    <location>
        <begin position="307"/>
        <end position="353"/>
    </location>
</feature>
<dbReference type="PANTHER" id="PTHR48090:SF8">
    <property type="entry name" value="GLYCOSYLTRANSFERASE CSBB-RELATED"/>
    <property type="match status" value="1"/>
</dbReference>
<comment type="caution">
    <text evidence="5">The sequence shown here is derived from an EMBL/GenBank/DDBJ whole genome shotgun (WGS) entry which is preliminary data.</text>
</comment>
<feature type="domain" description="Glycosyltransferase 2-like" evidence="4">
    <location>
        <begin position="4"/>
        <end position="171"/>
    </location>
</feature>
<comment type="similarity">
    <text evidence="1">Belongs to the glycosyltransferase 2 family.</text>
</comment>
<organism evidence="5 6">
    <name type="scientific">Streptomyces finlayi</name>
    <dbReference type="NCBI Taxonomy" id="67296"/>
    <lineage>
        <taxon>Bacteria</taxon>
        <taxon>Bacillati</taxon>
        <taxon>Actinomycetota</taxon>
        <taxon>Actinomycetes</taxon>
        <taxon>Kitasatosporales</taxon>
        <taxon>Streptomycetaceae</taxon>
        <taxon>Streptomyces</taxon>
    </lineage>
</organism>
<protein>
    <submittedName>
        <fullName evidence="5">Glycosyl transferase</fullName>
    </submittedName>
</protein>
<proteinExistence type="inferred from homology"/>
<dbReference type="PANTHER" id="PTHR48090">
    <property type="entry name" value="UNDECAPRENYL-PHOSPHATE 4-DEOXY-4-FORMAMIDO-L-ARABINOSE TRANSFERASE-RELATED"/>
    <property type="match status" value="1"/>
</dbReference>
<dbReference type="GO" id="GO:0005886">
    <property type="term" value="C:plasma membrane"/>
    <property type="evidence" value="ECO:0007669"/>
    <property type="project" value="TreeGrafter"/>
</dbReference>
<dbReference type="Gene3D" id="3.90.550.10">
    <property type="entry name" value="Spore Coat Polysaccharide Biosynthesis Protein SpsA, Chain A"/>
    <property type="match status" value="1"/>
</dbReference>
<evidence type="ECO:0000313" key="6">
    <source>
        <dbReference type="Proteomes" id="UP000638353"/>
    </source>
</evidence>
<sequence length="353" mass="38980">MLISLVVPCFNEAEVVRRFHAHVSREIASFTPTFSERLTFEFVYVDDGSGDETLRHLRCLAGEDSRVRYVSFSRNFGKEAAMLAGLRHAGGDAVVIMDADLQHPPELIARMITLHTQGNDQVVARRTRAGDRVTRTLTARAYYRFVNRLVDVELVDGVGDFRLLSRRAVDAVLKLTEYNRFSKGIFAWIGYPTETFAYENAVREQGRSKWTFGKLLNYGLDGVISFNNKPLRAALYLGLLLLAVAMAYTAWIVGVAVVNGVETPGYVTLLVAVTALSGVQMVLLGVVGEYVGRIYYEAKRRPHFLVGETDADVPRHDPETNSRPSPGHGVPAAASPLVHDSLVEPVARTTPAA</sequence>
<dbReference type="EMBL" id="BMVC01000025">
    <property type="protein sequence ID" value="GHD16528.1"/>
    <property type="molecule type" value="Genomic_DNA"/>
</dbReference>
<evidence type="ECO:0000256" key="3">
    <source>
        <dbReference type="SAM" id="Phobius"/>
    </source>
</evidence>
<reference evidence="5" key="1">
    <citation type="journal article" date="2014" name="Int. J. Syst. Evol. Microbiol.">
        <title>Complete genome sequence of Corynebacterium casei LMG S-19264T (=DSM 44701T), isolated from a smear-ripened cheese.</title>
        <authorList>
            <consortium name="US DOE Joint Genome Institute (JGI-PGF)"/>
            <person name="Walter F."/>
            <person name="Albersmeier A."/>
            <person name="Kalinowski J."/>
            <person name="Ruckert C."/>
        </authorList>
    </citation>
    <scope>NUCLEOTIDE SEQUENCE</scope>
    <source>
        <strain evidence="5">JCM 4637</strain>
    </source>
</reference>
<keyword evidence="3" id="KW-0812">Transmembrane</keyword>
<dbReference type="Pfam" id="PF00535">
    <property type="entry name" value="Glycos_transf_2"/>
    <property type="match status" value="1"/>
</dbReference>
<dbReference type="GO" id="GO:0016740">
    <property type="term" value="F:transferase activity"/>
    <property type="evidence" value="ECO:0007669"/>
    <property type="project" value="UniProtKB-KW"/>
</dbReference>
<accession>A0A918X799</accession>
<feature type="transmembrane region" description="Helical" evidence="3">
    <location>
        <begin position="234"/>
        <end position="254"/>
    </location>
</feature>
<evidence type="ECO:0000256" key="1">
    <source>
        <dbReference type="ARBA" id="ARBA00006739"/>
    </source>
</evidence>
<keyword evidence="3" id="KW-1133">Transmembrane helix</keyword>
<dbReference type="CDD" id="cd04187">
    <property type="entry name" value="DPM1_like_bac"/>
    <property type="match status" value="1"/>
</dbReference>
<dbReference type="InterPro" id="IPR050256">
    <property type="entry name" value="Glycosyltransferase_2"/>
</dbReference>
<dbReference type="InterPro" id="IPR029044">
    <property type="entry name" value="Nucleotide-diphossugar_trans"/>
</dbReference>
<name>A0A918X799_9ACTN</name>
<dbReference type="AlphaFoldDB" id="A0A918X799"/>
<dbReference type="InterPro" id="IPR001173">
    <property type="entry name" value="Glyco_trans_2-like"/>
</dbReference>
<evidence type="ECO:0000313" key="5">
    <source>
        <dbReference type="EMBL" id="GHD16528.1"/>
    </source>
</evidence>